<feature type="compositionally biased region" description="Basic and acidic residues" evidence="1">
    <location>
        <begin position="104"/>
        <end position="116"/>
    </location>
</feature>
<protein>
    <submittedName>
        <fullName evidence="3">DnaJ-domain-containing protein</fullName>
    </submittedName>
</protein>
<feature type="region of interest" description="Disordered" evidence="1">
    <location>
        <begin position="30"/>
        <end position="50"/>
    </location>
</feature>
<proteinExistence type="predicted"/>
<dbReference type="Gene3D" id="1.10.287.110">
    <property type="entry name" value="DnaJ domain"/>
    <property type="match status" value="1"/>
</dbReference>
<comment type="caution">
    <text evidence="3">The sequence shown here is derived from an EMBL/GenBank/DDBJ whole genome shotgun (WGS) entry which is preliminary data.</text>
</comment>
<dbReference type="InterPro" id="IPR036869">
    <property type="entry name" value="J_dom_sf"/>
</dbReference>
<feature type="compositionally biased region" description="Basic and acidic residues" evidence="1">
    <location>
        <begin position="249"/>
        <end position="265"/>
    </location>
</feature>
<dbReference type="Proteomes" id="UP000757232">
    <property type="component" value="Unassembled WGS sequence"/>
</dbReference>
<evidence type="ECO:0000256" key="1">
    <source>
        <dbReference type="SAM" id="MobiDB-lite"/>
    </source>
</evidence>
<dbReference type="SMART" id="SM00271">
    <property type="entry name" value="DnaJ"/>
    <property type="match status" value="1"/>
</dbReference>
<feature type="region of interest" description="Disordered" evidence="1">
    <location>
        <begin position="84"/>
        <end position="116"/>
    </location>
</feature>
<dbReference type="SUPFAM" id="SSF46565">
    <property type="entry name" value="Chaperone J-domain"/>
    <property type="match status" value="1"/>
</dbReference>
<keyword evidence="4" id="KW-1185">Reference proteome</keyword>
<feature type="region of interest" description="Disordered" evidence="1">
    <location>
        <begin position="191"/>
        <end position="265"/>
    </location>
</feature>
<accession>A0A9Q5N5R8</accession>
<dbReference type="PANTHER" id="PTHR24074">
    <property type="entry name" value="CO-CHAPERONE PROTEIN DJLA"/>
    <property type="match status" value="1"/>
</dbReference>
<evidence type="ECO:0000313" key="4">
    <source>
        <dbReference type="Proteomes" id="UP000757232"/>
    </source>
</evidence>
<dbReference type="InterPro" id="IPR050817">
    <property type="entry name" value="DjlA_DnaK_co-chaperone"/>
</dbReference>
<dbReference type="Pfam" id="PF00226">
    <property type="entry name" value="DnaJ"/>
    <property type="match status" value="2"/>
</dbReference>
<feature type="domain" description="J" evidence="2">
    <location>
        <begin position="50"/>
        <end position="142"/>
    </location>
</feature>
<name>A0A9Q5N5R8_SANBA</name>
<dbReference type="EMBL" id="LNZH02000173">
    <property type="protein sequence ID" value="OCB88697.1"/>
    <property type="molecule type" value="Genomic_DNA"/>
</dbReference>
<organism evidence="3 4">
    <name type="scientific">Sanghuangporus baumii</name>
    <name type="common">Phellinus baumii</name>
    <dbReference type="NCBI Taxonomy" id="108892"/>
    <lineage>
        <taxon>Eukaryota</taxon>
        <taxon>Fungi</taxon>
        <taxon>Dikarya</taxon>
        <taxon>Basidiomycota</taxon>
        <taxon>Agaricomycotina</taxon>
        <taxon>Agaricomycetes</taxon>
        <taxon>Hymenochaetales</taxon>
        <taxon>Hymenochaetaceae</taxon>
        <taxon>Sanghuangporus</taxon>
    </lineage>
</organism>
<dbReference type="InterPro" id="IPR001623">
    <property type="entry name" value="DnaJ_domain"/>
</dbReference>
<dbReference type="AlphaFoldDB" id="A0A9Q5N5R8"/>
<dbReference type="PRINTS" id="PR00625">
    <property type="entry name" value="JDOMAIN"/>
</dbReference>
<feature type="compositionally biased region" description="Low complexity" evidence="1">
    <location>
        <begin position="227"/>
        <end position="243"/>
    </location>
</feature>
<sequence length="301" mass="33138">MVSRILVQAGPSTTYHSPFRKLFSTTASASQNAKAGSRPHLGTDGAKGETHYDTLGIPHGASRMEIKAAYFRLSKRYHPDVRRSVRLSTESNAEEGGKGTAGVQEEREKEADKKATERFHEVSAAYKVLSDDRQRRAYDRSIAFSHIHRSRIPHAHAHTPGSSHTHAYAYELHTHRKRGATHAWENIGPRASTSRTHTHAHTHPQTSASGAGVGAGRHYDPSSSPFAQYQSATSNQTSSSARTDSTSQRSERLSGRALRAEEERQAHDRIVRESNVARFFRALSVVLIVTWVGSLGKTLGS</sequence>
<gene>
    <name evidence="3" type="ORF">A7U60_g4171</name>
</gene>
<dbReference type="OrthoDB" id="445556at2759"/>
<reference evidence="3" key="1">
    <citation type="submission" date="2016-06" db="EMBL/GenBank/DDBJ databases">
        <title>Draft Genome sequence of the fungus Inonotus baumii.</title>
        <authorList>
            <person name="Zhu H."/>
            <person name="Lin W."/>
        </authorList>
    </citation>
    <scope>NUCLEOTIDE SEQUENCE</scope>
    <source>
        <strain evidence="3">821</strain>
    </source>
</reference>
<dbReference type="CDD" id="cd06257">
    <property type="entry name" value="DnaJ"/>
    <property type="match status" value="1"/>
</dbReference>
<dbReference type="PROSITE" id="PS50076">
    <property type="entry name" value="DNAJ_2"/>
    <property type="match status" value="1"/>
</dbReference>
<evidence type="ECO:0000259" key="2">
    <source>
        <dbReference type="PROSITE" id="PS50076"/>
    </source>
</evidence>
<evidence type="ECO:0000313" key="3">
    <source>
        <dbReference type="EMBL" id="OCB88697.1"/>
    </source>
</evidence>